<sequence length="90" mass="10144">MIQYLRKLVRVTVTVISELYRHDRANTVNLGNKVKTRGSERNEPAQGMDDEQDAPTPGQKRNTRLGDMYAALGIEDDGDSSDNSKDEDYL</sequence>
<dbReference type="VEuPathDB" id="FungiDB:PPTG_22246"/>
<gene>
    <name evidence="2" type="ORF">L916_03378</name>
</gene>
<dbReference type="AlphaFoldDB" id="W2JK18"/>
<proteinExistence type="predicted"/>
<organism evidence="2 3">
    <name type="scientific">Phytophthora nicotianae</name>
    <name type="common">Potato buckeye rot agent</name>
    <name type="synonym">Phytophthora parasitica</name>
    <dbReference type="NCBI Taxonomy" id="4792"/>
    <lineage>
        <taxon>Eukaryota</taxon>
        <taxon>Sar</taxon>
        <taxon>Stramenopiles</taxon>
        <taxon>Oomycota</taxon>
        <taxon>Peronosporomycetes</taxon>
        <taxon>Peronosporales</taxon>
        <taxon>Peronosporaceae</taxon>
        <taxon>Phytophthora</taxon>
    </lineage>
</organism>
<dbReference type="Proteomes" id="UP000053864">
    <property type="component" value="Unassembled WGS sequence"/>
</dbReference>
<evidence type="ECO:0000313" key="2">
    <source>
        <dbReference type="EMBL" id="ETL46800.1"/>
    </source>
</evidence>
<dbReference type="EMBL" id="KI671455">
    <property type="protein sequence ID" value="ETL46800.1"/>
    <property type="molecule type" value="Genomic_DNA"/>
</dbReference>
<feature type="non-terminal residue" evidence="2">
    <location>
        <position position="90"/>
    </location>
</feature>
<evidence type="ECO:0000256" key="1">
    <source>
        <dbReference type="SAM" id="MobiDB-lite"/>
    </source>
</evidence>
<reference evidence="2 3" key="1">
    <citation type="submission" date="2013-11" db="EMBL/GenBank/DDBJ databases">
        <title>The Genome Sequence of Phytophthora parasitica CJ05E6.</title>
        <authorList>
            <consortium name="The Broad Institute Genomics Platform"/>
            <person name="Russ C."/>
            <person name="Tyler B."/>
            <person name="Panabieres F."/>
            <person name="Shan W."/>
            <person name="Tripathy S."/>
            <person name="Grunwald N."/>
            <person name="Machado M."/>
            <person name="Johnson C.S."/>
            <person name="Arredondo F."/>
            <person name="Hong C."/>
            <person name="Coffey M."/>
            <person name="Young S.K."/>
            <person name="Zeng Q."/>
            <person name="Gargeya S."/>
            <person name="Fitzgerald M."/>
            <person name="Abouelleil A."/>
            <person name="Alvarado L."/>
            <person name="Chapman S.B."/>
            <person name="Gainer-Dewar J."/>
            <person name="Goldberg J."/>
            <person name="Griggs A."/>
            <person name="Gujja S."/>
            <person name="Hansen M."/>
            <person name="Howarth C."/>
            <person name="Imamovic A."/>
            <person name="Ireland A."/>
            <person name="Larimer J."/>
            <person name="McCowan C."/>
            <person name="Murphy C."/>
            <person name="Pearson M."/>
            <person name="Poon T.W."/>
            <person name="Priest M."/>
            <person name="Roberts A."/>
            <person name="Saif S."/>
            <person name="Shea T."/>
            <person name="Sykes S."/>
            <person name="Wortman J."/>
            <person name="Nusbaum C."/>
            <person name="Birren B."/>
        </authorList>
    </citation>
    <scope>NUCLEOTIDE SEQUENCE [LARGE SCALE GENOMIC DNA]</scope>
    <source>
        <strain evidence="2 3">CJ05E6</strain>
    </source>
</reference>
<feature type="region of interest" description="Disordered" evidence="1">
    <location>
        <begin position="30"/>
        <end position="90"/>
    </location>
</feature>
<evidence type="ECO:0000313" key="3">
    <source>
        <dbReference type="Proteomes" id="UP000053864"/>
    </source>
</evidence>
<accession>W2JK18</accession>
<protein>
    <submittedName>
        <fullName evidence="2">Uncharacterized protein</fullName>
    </submittedName>
</protein>
<name>W2JK18_PHYNI</name>